<protein>
    <submittedName>
        <fullName evidence="2">Uncharacterized protein</fullName>
    </submittedName>
</protein>
<accession>A0A6G0WMU1</accession>
<dbReference type="EMBL" id="VJMJ01000175">
    <property type="protein sequence ID" value="KAF0728660.1"/>
    <property type="molecule type" value="Genomic_DNA"/>
</dbReference>
<reference evidence="2 3" key="1">
    <citation type="submission" date="2019-07" db="EMBL/GenBank/DDBJ databases">
        <title>Genomics analysis of Aphanomyces spp. identifies a new class of oomycete effector associated with host adaptation.</title>
        <authorList>
            <person name="Gaulin E."/>
        </authorList>
    </citation>
    <scope>NUCLEOTIDE SEQUENCE [LARGE SCALE GENOMIC DNA]</scope>
    <source>
        <strain evidence="2 3">ATCC 201684</strain>
    </source>
</reference>
<dbReference type="AlphaFoldDB" id="A0A6G0WMU1"/>
<proteinExistence type="predicted"/>
<feature type="region of interest" description="Disordered" evidence="1">
    <location>
        <begin position="1"/>
        <end position="63"/>
    </location>
</feature>
<keyword evidence="3" id="KW-1185">Reference proteome</keyword>
<dbReference type="VEuPathDB" id="FungiDB:AeMF1_005560"/>
<gene>
    <name evidence="2" type="ORF">Ae201684_013618</name>
</gene>
<name>A0A6G0WMU1_9STRA</name>
<comment type="caution">
    <text evidence="2">The sequence shown here is derived from an EMBL/GenBank/DDBJ whole genome shotgun (WGS) entry which is preliminary data.</text>
</comment>
<evidence type="ECO:0000256" key="1">
    <source>
        <dbReference type="SAM" id="MobiDB-lite"/>
    </source>
</evidence>
<feature type="compositionally biased region" description="Acidic residues" evidence="1">
    <location>
        <begin position="18"/>
        <end position="50"/>
    </location>
</feature>
<sequence>MAVSTFASGIGGVRGNSSDDDDDDDVATDAMNENENESATEMGEDISSEEELPKKRKGDELPPLRERRSVGFAIAKSIQDWIQLERESSAPKSLALSVESTRAIELLNKEYSHQTSDDGIWQLRTISCWMRQRHSFFFFYQRVVDVMHG</sequence>
<evidence type="ECO:0000313" key="3">
    <source>
        <dbReference type="Proteomes" id="UP000481153"/>
    </source>
</evidence>
<organism evidence="2 3">
    <name type="scientific">Aphanomyces euteiches</name>
    <dbReference type="NCBI Taxonomy" id="100861"/>
    <lineage>
        <taxon>Eukaryota</taxon>
        <taxon>Sar</taxon>
        <taxon>Stramenopiles</taxon>
        <taxon>Oomycota</taxon>
        <taxon>Saprolegniomycetes</taxon>
        <taxon>Saprolegniales</taxon>
        <taxon>Verrucalvaceae</taxon>
        <taxon>Aphanomyces</taxon>
    </lineage>
</organism>
<feature type="compositionally biased region" description="Basic and acidic residues" evidence="1">
    <location>
        <begin position="51"/>
        <end position="63"/>
    </location>
</feature>
<dbReference type="Proteomes" id="UP000481153">
    <property type="component" value="Unassembled WGS sequence"/>
</dbReference>
<evidence type="ECO:0000313" key="2">
    <source>
        <dbReference type="EMBL" id="KAF0728660.1"/>
    </source>
</evidence>